<feature type="region of interest" description="Disordered" evidence="3">
    <location>
        <begin position="18"/>
        <end position="75"/>
    </location>
</feature>
<keyword evidence="6" id="KW-1185">Reference proteome</keyword>
<dbReference type="Gene3D" id="1.10.10.60">
    <property type="entry name" value="Homeodomain-like"/>
    <property type="match status" value="1"/>
</dbReference>
<dbReference type="Proteomes" id="UP000295302">
    <property type="component" value="Unassembled WGS sequence"/>
</dbReference>
<proteinExistence type="predicted"/>
<feature type="DNA-binding region" description="H-T-H motif" evidence="2">
    <location>
        <begin position="143"/>
        <end position="162"/>
    </location>
</feature>
<dbReference type="GO" id="GO:0003677">
    <property type="term" value="F:DNA binding"/>
    <property type="evidence" value="ECO:0007669"/>
    <property type="project" value="UniProtKB-UniRule"/>
</dbReference>
<dbReference type="PROSITE" id="PS50977">
    <property type="entry name" value="HTH_TETR_2"/>
    <property type="match status" value="1"/>
</dbReference>
<organism evidence="5 6">
    <name type="scientific">Nonomuraea terrae</name>
    <dbReference type="NCBI Taxonomy" id="2530383"/>
    <lineage>
        <taxon>Bacteria</taxon>
        <taxon>Bacillati</taxon>
        <taxon>Actinomycetota</taxon>
        <taxon>Actinomycetes</taxon>
        <taxon>Streptosporangiales</taxon>
        <taxon>Streptosporangiaceae</taxon>
        <taxon>Nonomuraea</taxon>
    </lineage>
</organism>
<evidence type="ECO:0000313" key="6">
    <source>
        <dbReference type="Proteomes" id="UP000295302"/>
    </source>
</evidence>
<dbReference type="PANTHER" id="PTHR47752">
    <property type="entry name" value="HTH-TYPE TRANSCRIPTIONAL REPRESSOR FABR"/>
    <property type="match status" value="1"/>
</dbReference>
<dbReference type="InterPro" id="IPR009057">
    <property type="entry name" value="Homeodomain-like_sf"/>
</dbReference>
<dbReference type="SUPFAM" id="SSF46689">
    <property type="entry name" value="Homeodomain-like"/>
    <property type="match status" value="1"/>
</dbReference>
<evidence type="ECO:0000313" key="5">
    <source>
        <dbReference type="EMBL" id="TDD49838.1"/>
    </source>
</evidence>
<dbReference type="InterPro" id="IPR050692">
    <property type="entry name" value="HTH_transcr_repressor_FabR"/>
</dbReference>
<dbReference type="EMBL" id="SMKQ01000029">
    <property type="protein sequence ID" value="TDD49838.1"/>
    <property type="molecule type" value="Genomic_DNA"/>
</dbReference>
<evidence type="ECO:0000256" key="1">
    <source>
        <dbReference type="ARBA" id="ARBA00023125"/>
    </source>
</evidence>
<dbReference type="OrthoDB" id="8617654at2"/>
<evidence type="ECO:0000259" key="4">
    <source>
        <dbReference type="PROSITE" id="PS50977"/>
    </source>
</evidence>
<dbReference type="Gene3D" id="1.10.357.10">
    <property type="entry name" value="Tetracycline Repressor, domain 2"/>
    <property type="match status" value="1"/>
</dbReference>
<reference evidence="5 6" key="1">
    <citation type="submission" date="2019-03" db="EMBL/GenBank/DDBJ databases">
        <title>Draft genome sequences of novel Actinobacteria.</title>
        <authorList>
            <person name="Sahin N."/>
            <person name="Ay H."/>
            <person name="Saygin H."/>
        </authorList>
    </citation>
    <scope>NUCLEOTIDE SEQUENCE [LARGE SCALE GENOMIC DNA]</scope>
    <source>
        <strain evidence="5 6">CH32</strain>
    </source>
</reference>
<gene>
    <name evidence="5" type="ORF">E1286_13105</name>
</gene>
<sequence length="333" mass="36326">MYGELVGDRVESVAVGAEPVHQASALSRSRSAGRRAGLRGLGRPLPAARQHHRGGQQQNGRSPPASHPRLLPVDPPRAISPIVLSVKKRTSVAGQSLSGGRCRERTAVTSTQLSRSEAKDLTRRRLIRAALSILDAEGEAGLTTVKVAKAAGIAQSSFYVHFKDRQELLRVLAEEGGERLRKSMREARRQAREHPDDLERHRETFRIPLEAICRHPELLRIQVRARHDPSSSLREFAAETAAAYREHHAADLAALGYTADNERDRRRLEMIADGINAATNALAMGHLEGRYPDLDEAADILVALSRGALRLLKSARSGAGADHAADQGVEQQA</sequence>
<evidence type="ECO:0000256" key="2">
    <source>
        <dbReference type="PROSITE-ProRule" id="PRU00335"/>
    </source>
</evidence>
<keyword evidence="1 2" id="KW-0238">DNA-binding</keyword>
<dbReference type="PANTHER" id="PTHR47752:SF1">
    <property type="entry name" value="HTH-TYPE TRANSCRIPTIONAL REPRESSOR FABR"/>
    <property type="match status" value="1"/>
</dbReference>
<dbReference type="PRINTS" id="PR00455">
    <property type="entry name" value="HTHTETR"/>
</dbReference>
<feature type="domain" description="HTH tetR-type" evidence="4">
    <location>
        <begin position="120"/>
        <end position="180"/>
    </location>
</feature>
<protein>
    <submittedName>
        <fullName evidence="5">TetR family transcriptional regulator</fullName>
    </submittedName>
</protein>
<comment type="caution">
    <text evidence="5">The sequence shown here is derived from an EMBL/GenBank/DDBJ whole genome shotgun (WGS) entry which is preliminary data.</text>
</comment>
<name>A0A4R4YWK1_9ACTN</name>
<dbReference type="Pfam" id="PF00440">
    <property type="entry name" value="TetR_N"/>
    <property type="match status" value="1"/>
</dbReference>
<accession>A0A4R4YWK1</accession>
<evidence type="ECO:0000256" key="3">
    <source>
        <dbReference type="SAM" id="MobiDB-lite"/>
    </source>
</evidence>
<dbReference type="InterPro" id="IPR001647">
    <property type="entry name" value="HTH_TetR"/>
</dbReference>
<dbReference type="AlphaFoldDB" id="A0A4R4YWK1"/>